<dbReference type="PANTHER" id="PTHR45911:SF7">
    <property type="entry name" value="C2 DOMAIN-CONTAINING PROTEIN"/>
    <property type="match status" value="1"/>
</dbReference>
<dbReference type="VEuPathDB" id="FungiDB:H310_13004"/>
<feature type="coiled-coil region" evidence="3">
    <location>
        <begin position="423"/>
        <end position="481"/>
    </location>
</feature>
<dbReference type="CDD" id="cd00030">
    <property type="entry name" value="C2"/>
    <property type="match status" value="2"/>
</dbReference>
<dbReference type="Pfam" id="PF00168">
    <property type="entry name" value="C2"/>
    <property type="match status" value="2"/>
</dbReference>
<feature type="region of interest" description="Disordered" evidence="4">
    <location>
        <begin position="505"/>
        <end position="549"/>
    </location>
</feature>
<reference evidence="6 7" key="1">
    <citation type="submission" date="2018-08" db="EMBL/GenBank/DDBJ databases">
        <title>Aphanomyces genome sequencing and annotation.</title>
        <authorList>
            <person name="Minardi D."/>
            <person name="Oidtmann B."/>
            <person name="Van Der Giezen M."/>
            <person name="Studholme D.J."/>
        </authorList>
    </citation>
    <scope>NUCLEOTIDE SEQUENCE [LARGE SCALE GENOMIC DNA]</scope>
    <source>
        <strain evidence="6 7">NJM0002</strain>
    </source>
</reference>
<dbReference type="AlphaFoldDB" id="A0A418ASD5"/>
<proteinExistence type="predicted"/>
<sequence>MASFRSHSAAAASFGASGNYLSRSGTSFTRHILRVQLHKATDLAAGDFSLLGRHSSDPYVVLTVGKEKHKSVVIPKTLAPVWSDDSVFDFHVTDGDLFTKVLDVQVFDEDSRNDDLLATLALPLAQFATQPPTSAARPKSYTMQVPAAFAKQKVSTQIVLSIHLMDDGDVVDNPRLYIPRHFKVTLHKATDLPAADFALFGKGRSDPYVVFTIGSQRFKSDTISKNLNPVWSTTPVYEFDLTQDDLFTQVLDIQVFDSDHGMSADDLIGTLSIPLAQFDVVDAATPAPRMRPYLLNVPDEYLKQNVHPQLYLTLDMDPAPFVDSAGDSETHNTMPPDLAKAMEAMQAEIAALKLSSQGMVKKMEEEIAVSPAADSPASQPEPVETEGDVKKRALVNELHGLLKLPPIKTFTKLQVSSTADGAALQWQNEIEHLKTQLAQQKRLNEMLAAQDTSANADKEEVERLKREVELHKATLAAAQSMMEEQLLREAETQKELKILKSISAVRTSSSSTFGAVTAPPPAPMSPRSKSTSDVHKADDDEGEDESLWL</sequence>
<dbReference type="InterPro" id="IPR035892">
    <property type="entry name" value="C2_domain_sf"/>
</dbReference>
<dbReference type="Gene3D" id="2.60.40.150">
    <property type="entry name" value="C2 domain"/>
    <property type="match status" value="2"/>
</dbReference>
<feature type="compositionally biased region" description="Acidic residues" evidence="4">
    <location>
        <begin position="539"/>
        <end position="549"/>
    </location>
</feature>
<protein>
    <recommendedName>
        <fullName evidence="5">C2 domain-containing protein</fullName>
    </recommendedName>
</protein>
<evidence type="ECO:0000313" key="6">
    <source>
        <dbReference type="EMBL" id="RHY28179.1"/>
    </source>
</evidence>
<name>A0A418ASD5_9STRA</name>
<evidence type="ECO:0000256" key="3">
    <source>
        <dbReference type="SAM" id="Coils"/>
    </source>
</evidence>
<feature type="domain" description="C2" evidence="5">
    <location>
        <begin position="13"/>
        <end position="137"/>
    </location>
</feature>
<comment type="caution">
    <text evidence="6">The sequence shown here is derived from an EMBL/GenBank/DDBJ whole genome shotgun (WGS) entry which is preliminary data.</text>
</comment>
<organism evidence="6 7">
    <name type="scientific">Aphanomyces invadans</name>
    <dbReference type="NCBI Taxonomy" id="157072"/>
    <lineage>
        <taxon>Eukaryota</taxon>
        <taxon>Sar</taxon>
        <taxon>Stramenopiles</taxon>
        <taxon>Oomycota</taxon>
        <taxon>Saprolegniomycetes</taxon>
        <taxon>Saprolegniales</taxon>
        <taxon>Verrucalvaceae</taxon>
        <taxon>Aphanomyces</taxon>
    </lineage>
</organism>
<dbReference type="PROSITE" id="PS50004">
    <property type="entry name" value="C2"/>
    <property type="match status" value="2"/>
</dbReference>
<keyword evidence="2" id="KW-0106">Calcium</keyword>
<keyword evidence="3" id="KW-0175">Coiled coil</keyword>
<dbReference type="EMBL" id="QUSY01000630">
    <property type="protein sequence ID" value="RHY28179.1"/>
    <property type="molecule type" value="Genomic_DNA"/>
</dbReference>
<dbReference type="SMART" id="SM00239">
    <property type="entry name" value="C2"/>
    <property type="match status" value="2"/>
</dbReference>
<dbReference type="InterPro" id="IPR000008">
    <property type="entry name" value="C2_dom"/>
</dbReference>
<gene>
    <name evidence="6" type="ORF">DYB32_006169</name>
</gene>
<evidence type="ECO:0000256" key="4">
    <source>
        <dbReference type="SAM" id="MobiDB-lite"/>
    </source>
</evidence>
<dbReference type="GO" id="GO:0046872">
    <property type="term" value="F:metal ion binding"/>
    <property type="evidence" value="ECO:0007669"/>
    <property type="project" value="UniProtKB-KW"/>
</dbReference>
<dbReference type="SUPFAM" id="SSF49562">
    <property type="entry name" value="C2 domain (Calcium/lipid-binding domain, CaLB)"/>
    <property type="match status" value="2"/>
</dbReference>
<evidence type="ECO:0000256" key="1">
    <source>
        <dbReference type="ARBA" id="ARBA00022723"/>
    </source>
</evidence>
<evidence type="ECO:0000256" key="2">
    <source>
        <dbReference type="ARBA" id="ARBA00022837"/>
    </source>
</evidence>
<dbReference type="PANTHER" id="PTHR45911">
    <property type="entry name" value="C2 DOMAIN-CONTAINING PROTEIN"/>
    <property type="match status" value="1"/>
</dbReference>
<accession>A0A418ASD5</accession>
<feature type="domain" description="C2" evidence="5">
    <location>
        <begin position="166"/>
        <end position="289"/>
    </location>
</feature>
<keyword evidence="1" id="KW-0479">Metal-binding</keyword>
<dbReference type="Proteomes" id="UP000285060">
    <property type="component" value="Unassembled WGS sequence"/>
</dbReference>
<evidence type="ECO:0000259" key="5">
    <source>
        <dbReference type="PROSITE" id="PS50004"/>
    </source>
</evidence>
<evidence type="ECO:0000313" key="7">
    <source>
        <dbReference type="Proteomes" id="UP000285060"/>
    </source>
</evidence>
<keyword evidence="7" id="KW-1185">Reference proteome</keyword>